<dbReference type="PROSITE" id="PS51462">
    <property type="entry name" value="NUDIX"/>
    <property type="match status" value="1"/>
</dbReference>
<dbReference type="PROSITE" id="PS00893">
    <property type="entry name" value="NUDIX_BOX"/>
    <property type="match status" value="1"/>
</dbReference>
<dbReference type="Pfam" id="PF00293">
    <property type="entry name" value="NUDIX"/>
    <property type="match status" value="1"/>
</dbReference>
<name>A0A382DS77_9ZZZZ</name>
<dbReference type="GO" id="GO:0009240">
    <property type="term" value="P:isopentenyl diphosphate biosynthetic process"/>
    <property type="evidence" value="ECO:0007669"/>
    <property type="project" value="TreeGrafter"/>
</dbReference>
<dbReference type="GO" id="GO:0005737">
    <property type="term" value="C:cytoplasm"/>
    <property type="evidence" value="ECO:0007669"/>
    <property type="project" value="TreeGrafter"/>
</dbReference>
<accession>A0A382DS77</accession>
<keyword evidence="1" id="KW-0378">Hydrolase</keyword>
<dbReference type="CDD" id="cd04692">
    <property type="entry name" value="NUDIX_Hydrolase"/>
    <property type="match status" value="1"/>
</dbReference>
<sequence length="180" mass="21302">MDKEFIEIHTKNGKPTGEKLLKSKIHKEGLFHATVHLWIFCCKDEILIQKRSKNKKINPGIWDVSVAGHIKYQEDFIDAVIRESIEETGVLINKNKLKKIGVFFNEEIYNNFIDREFHHTYIYNAERNKINLDFKNNEVDQLKFITYNEMKHLINNSNEYFIGSNKNYYKCVLEAINTSI</sequence>
<reference evidence="3" key="1">
    <citation type="submission" date="2018-05" db="EMBL/GenBank/DDBJ databases">
        <authorList>
            <person name="Lanie J.A."/>
            <person name="Ng W.-L."/>
            <person name="Kazmierczak K.M."/>
            <person name="Andrzejewski T.M."/>
            <person name="Davidsen T.M."/>
            <person name="Wayne K.J."/>
            <person name="Tettelin H."/>
            <person name="Glass J.I."/>
            <person name="Rusch D."/>
            <person name="Podicherti R."/>
            <person name="Tsui H.-C.T."/>
            <person name="Winkler M.E."/>
        </authorList>
    </citation>
    <scope>NUCLEOTIDE SEQUENCE</scope>
</reference>
<evidence type="ECO:0000259" key="2">
    <source>
        <dbReference type="PROSITE" id="PS51462"/>
    </source>
</evidence>
<dbReference type="EMBL" id="UINC01040870">
    <property type="protein sequence ID" value="SVB41346.1"/>
    <property type="molecule type" value="Genomic_DNA"/>
</dbReference>
<dbReference type="InterPro" id="IPR020084">
    <property type="entry name" value="NUDIX_hydrolase_CS"/>
</dbReference>
<dbReference type="InterPro" id="IPR000086">
    <property type="entry name" value="NUDIX_hydrolase_dom"/>
</dbReference>
<proteinExistence type="predicted"/>
<dbReference type="GO" id="GO:0004452">
    <property type="term" value="F:isopentenyl-diphosphate delta-isomerase activity"/>
    <property type="evidence" value="ECO:0007669"/>
    <property type="project" value="TreeGrafter"/>
</dbReference>
<dbReference type="PANTHER" id="PTHR10885">
    <property type="entry name" value="ISOPENTENYL-DIPHOSPHATE DELTA-ISOMERASE"/>
    <property type="match status" value="1"/>
</dbReference>
<dbReference type="PANTHER" id="PTHR10885:SF20">
    <property type="entry name" value="NUDIX HYDROLASE DOMAIN-CONTAINING PROTEIN"/>
    <property type="match status" value="1"/>
</dbReference>
<evidence type="ECO:0000256" key="1">
    <source>
        <dbReference type="ARBA" id="ARBA00022801"/>
    </source>
</evidence>
<feature type="domain" description="Nudix hydrolase" evidence="2">
    <location>
        <begin position="30"/>
        <end position="168"/>
    </location>
</feature>
<dbReference type="InterPro" id="IPR015797">
    <property type="entry name" value="NUDIX_hydrolase-like_dom_sf"/>
</dbReference>
<dbReference type="AlphaFoldDB" id="A0A382DS77"/>
<evidence type="ECO:0000313" key="3">
    <source>
        <dbReference type="EMBL" id="SVB41346.1"/>
    </source>
</evidence>
<protein>
    <recommendedName>
        <fullName evidence="2">Nudix hydrolase domain-containing protein</fullName>
    </recommendedName>
</protein>
<organism evidence="3">
    <name type="scientific">marine metagenome</name>
    <dbReference type="NCBI Taxonomy" id="408172"/>
    <lineage>
        <taxon>unclassified sequences</taxon>
        <taxon>metagenomes</taxon>
        <taxon>ecological metagenomes</taxon>
    </lineage>
</organism>
<dbReference type="SUPFAM" id="SSF55811">
    <property type="entry name" value="Nudix"/>
    <property type="match status" value="1"/>
</dbReference>
<dbReference type="Gene3D" id="3.90.79.10">
    <property type="entry name" value="Nucleoside Triphosphate Pyrophosphohydrolase"/>
    <property type="match status" value="1"/>
</dbReference>
<gene>
    <name evidence="3" type="ORF">METZ01_LOCUS194200</name>
</gene>
<dbReference type="GO" id="GO:0016787">
    <property type="term" value="F:hydrolase activity"/>
    <property type="evidence" value="ECO:0007669"/>
    <property type="project" value="UniProtKB-KW"/>
</dbReference>